<keyword evidence="2" id="KW-0833">Ubl conjugation pathway</keyword>
<dbReference type="PANTHER" id="PTHR21646">
    <property type="entry name" value="UBIQUITIN CARBOXYL-TERMINAL HYDROLASE"/>
    <property type="match status" value="1"/>
</dbReference>
<dbReference type="AlphaFoldDB" id="A0A8S1H0R1"/>
<name>A0A8S1H0R1_9PELO</name>
<dbReference type="PROSITE" id="PS00973">
    <property type="entry name" value="USP_2"/>
    <property type="match status" value="1"/>
</dbReference>
<accession>A0A8S1H0R1</accession>
<evidence type="ECO:0000313" key="6">
    <source>
        <dbReference type="Proteomes" id="UP000835052"/>
    </source>
</evidence>
<dbReference type="GO" id="GO:0004843">
    <property type="term" value="F:cysteine-type deubiquitinase activity"/>
    <property type="evidence" value="ECO:0007669"/>
    <property type="project" value="UniProtKB-UniRule"/>
</dbReference>
<feature type="domain" description="DUSP" evidence="4">
    <location>
        <begin position="490"/>
        <end position="586"/>
    </location>
</feature>
<evidence type="ECO:0000259" key="4">
    <source>
        <dbReference type="PROSITE" id="PS51283"/>
    </source>
</evidence>
<dbReference type="Proteomes" id="UP000835052">
    <property type="component" value="Unassembled WGS sequence"/>
</dbReference>
<sequence>MSLDSREDERCKHMNRVPKLESNFILQLRAVVCSECNWLHEIMCADPDCISGHKVVSFCKEERAVDHWLERSKNPHCVFFNFRTLKMLCYKCGASSSFYSKAKQKPKRIREFNSNYGIRGLENMGNTCYLNAAIQAFYGCDAFRSYFSKNRLVPSSSGRKVTFALADTFEDISFRVDHSVEPHNLLKALRRAARQFDSIQQQDAQEFIRALLDIINREMKIHRYMKSEVFQPNSVSQEKDFQVENTSEHPEPVLLPEVNEIPIASRSVVTDVFEGSMTNQVRCSDCGSLSKVKESFQDLSLSIPTREDLTKILKPSSKLIEKLERLHNYIYTKLSNNDAEMNVPVSLEQCFDLFFAPASLTGENQYKCDNCKKLCDAVRSCFVTDLPNVLVIHLKRFRHGARNNAKMSTPVRFPVSKLDLSAFVSPQQESLYNLCALISHDGRTAESGHYLAYRYIGKHRSWFEFDDGKVTKISSEKVMEKQAYILFYQKQRPEDLKEISSFFLQRKKEKLRAEQKCYISREWMSRLLSNSNSPGPITNYDHLCPHGFYLPILQIHKSPLIPISLSLWNDLHEKFGGGPVIQKLERCELCEITWSHFFRQKTIDREAYASFVREHKNITNPKMFYASYLPPNMMDYKWFCSFKDYINNDFAARPDQFDNWFMLSDTEVRPVLREKLTNVCNIDREHFLFFEKHYGGGPEVFKTTGSQPSMDKVLSADRAIANLKKEIDE</sequence>
<feature type="domain" description="USP" evidence="3">
    <location>
        <begin position="119"/>
        <end position="491"/>
    </location>
</feature>
<dbReference type="PROSITE" id="PS00972">
    <property type="entry name" value="USP_1"/>
    <property type="match status" value="1"/>
</dbReference>
<dbReference type="SUPFAM" id="SSF54001">
    <property type="entry name" value="Cysteine proteinases"/>
    <property type="match status" value="1"/>
</dbReference>
<dbReference type="GO" id="GO:0016579">
    <property type="term" value="P:protein deubiquitination"/>
    <property type="evidence" value="ECO:0007669"/>
    <property type="project" value="InterPro"/>
</dbReference>
<keyword evidence="2" id="KW-0378">Hydrolase</keyword>
<dbReference type="InterPro" id="IPR038765">
    <property type="entry name" value="Papain-like_cys_pep_sf"/>
</dbReference>
<proteinExistence type="inferred from homology"/>
<dbReference type="InterPro" id="IPR001394">
    <property type="entry name" value="Peptidase_C19_UCH"/>
</dbReference>
<organism evidence="5 6">
    <name type="scientific">Caenorhabditis auriculariae</name>
    <dbReference type="NCBI Taxonomy" id="2777116"/>
    <lineage>
        <taxon>Eukaryota</taxon>
        <taxon>Metazoa</taxon>
        <taxon>Ecdysozoa</taxon>
        <taxon>Nematoda</taxon>
        <taxon>Chromadorea</taxon>
        <taxon>Rhabditida</taxon>
        <taxon>Rhabditina</taxon>
        <taxon>Rhabditomorpha</taxon>
        <taxon>Rhabditoidea</taxon>
        <taxon>Rhabditidae</taxon>
        <taxon>Peloderinae</taxon>
        <taxon>Caenorhabditis</taxon>
    </lineage>
</organism>
<dbReference type="InterPro" id="IPR035927">
    <property type="entry name" value="DUSP-like_sf"/>
</dbReference>
<dbReference type="Pfam" id="PF00443">
    <property type="entry name" value="UCH"/>
    <property type="match status" value="1"/>
</dbReference>
<dbReference type="Gene3D" id="3.90.70.10">
    <property type="entry name" value="Cysteine proteinases"/>
    <property type="match status" value="1"/>
</dbReference>
<evidence type="ECO:0000256" key="2">
    <source>
        <dbReference type="RuleBase" id="RU366025"/>
    </source>
</evidence>
<keyword evidence="2" id="KW-0788">Thiol protease</keyword>
<dbReference type="EMBL" id="CAJGYM010000010">
    <property type="protein sequence ID" value="CAD6189141.1"/>
    <property type="molecule type" value="Genomic_DNA"/>
</dbReference>
<keyword evidence="2" id="KW-0645">Protease</keyword>
<dbReference type="OrthoDB" id="21192at2759"/>
<evidence type="ECO:0000259" key="3">
    <source>
        <dbReference type="PROSITE" id="PS50235"/>
    </source>
</evidence>
<comment type="catalytic activity">
    <reaction evidence="1 2">
        <text>Thiol-dependent hydrolysis of ester, thioester, amide, peptide and isopeptide bonds formed by the C-terminal Gly of ubiquitin (a 76-residue protein attached to proteins as an intracellular targeting signal).</text>
        <dbReference type="EC" id="3.4.19.12"/>
    </reaction>
</comment>
<dbReference type="CDD" id="cd02257">
    <property type="entry name" value="Peptidase_C19"/>
    <property type="match status" value="1"/>
</dbReference>
<dbReference type="EC" id="3.4.19.12" evidence="2"/>
<comment type="similarity">
    <text evidence="2">Belongs to the peptidase C19 family.</text>
</comment>
<keyword evidence="6" id="KW-1185">Reference proteome</keyword>
<dbReference type="PROSITE" id="PS50235">
    <property type="entry name" value="USP_3"/>
    <property type="match status" value="1"/>
</dbReference>
<dbReference type="SUPFAM" id="SSF143791">
    <property type="entry name" value="DUSP-like"/>
    <property type="match status" value="2"/>
</dbReference>
<dbReference type="InterPro" id="IPR006615">
    <property type="entry name" value="Pept_C19_DUSP"/>
</dbReference>
<dbReference type="Pfam" id="PF06337">
    <property type="entry name" value="DUSP"/>
    <property type="match status" value="1"/>
</dbReference>
<dbReference type="GO" id="GO:0006508">
    <property type="term" value="P:proteolysis"/>
    <property type="evidence" value="ECO:0007669"/>
    <property type="project" value="UniProtKB-KW"/>
</dbReference>
<reference evidence="5" key="1">
    <citation type="submission" date="2020-10" db="EMBL/GenBank/DDBJ databases">
        <authorList>
            <person name="Kikuchi T."/>
        </authorList>
    </citation>
    <scope>NUCLEOTIDE SEQUENCE</scope>
    <source>
        <strain evidence="5">NKZ352</strain>
    </source>
</reference>
<dbReference type="InterPro" id="IPR028889">
    <property type="entry name" value="USP"/>
</dbReference>
<dbReference type="SMART" id="SM00695">
    <property type="entry name" value="DUSP"/>
    <property type="match status" value="1"/>
</dbReference>
<dbReference type="PROSITE" id="PS51283">
    <property type="entry name" value="DUSP"/>
    <property type="match status" value="1"/>
</dbReference>
<dbReference type="InterPro" id="IPR050185">
    <property type="entry name" value="Ub_carboxyl-term_hydrolase"/>
</dbReference>
<comment type="caution">
    <text evidence="5">The sequence shown here is derived from an EMBL/GenBank/DDBJ whole genome shotgun (WGS) entry which is preliminary data.</text>
</comment>
<evidence type="ECO:0000313" key="5">
    <source>
        <dbReference type="EMBL" id="CAD6189141.1"/>
    </source>
</evidence>
<dbReference type="InterPro" id="IPR018200">
    <property type="entry name" value="USP_CS"/>
</dbReference>
<evidence type="ECO:0000256" key="1">
    <source>
        <dbReference type="ARBA" id="ARBA00000707"/>
    </source>
</evidence>
<dbReference type="Gene3D" id="3.30.2230.10">
    <property type="entry name" value="DUSP-like"/>
    <property type="match status" value="1"/>
</dbReference>
<protein>
    <recommendedName>
        <fullName evidence="2">Ubiquitin carboxyl-terminal hydrolase</fullName>
        <ecNumber evidence="2">3.4.19.12</ecNumber>
    </recommendedName>
</protein>
<gene>
    <name evidence="5" type="ORF">CAUJ_LOCUS5060</name>
</gene>